<proteinExistence type="predicted"/>
<dbReference type="EnsemblMetazoa" id="Aqu2.1.43635_001">
    <property type="protein sequence ID" value="Aqu2.1.43635_001"/>
    <property type="gene ID" value="Aqu2.1.43635"/>
</dbReference>
<keyword evidence="1" id="KW-0812">Transmembrane</keyword>
<dbReference type="InParanoid" id="A0A1X7VUU3"/>
<accession>A0A1X7VUU3</accession>
<dbReference type="AlphaFoldDB" id="A0A1X7VUU3"/>
<keyword evidence="1" id="KW-0472">Membrane</keyword>
<gene>
    <name evidence="3" type="primary">109581191</name>
</gene>
<protein>
    <recommendedName>
        <fullName evidence="5">Death domain-containing protein</fullName>
    </recommendedName>
</protein>
<evidence type="ECO:0008006" key="5">
    <source>
        <dbReference type="Google" id="ProtNLM"/>
    </source>
</evidence>
<keyword evidence="4" id="KW-1185">Reference proteome</keyword>
<organism evidence="3">
    <name type="scientific">Amphimedon queenslandica</name>
    <name type="common">Sponge</name>
    <dbReference type="NCBI Taxonomy" id="400682"/>
    <lineage>
        <taxon>Eukaryota</taxon>
        <taxon>Metazoa</taxon>
        <taxon>Porifera</taxon>
        <taxon>Demospongiae</taxon>
        <taxon>Heteroscleromorpha</taxon>
        <taxon>Haplosclerida</taxon>
        <taxon>Niphatidae</taxon>
        <taxon>Amphimedon</taxon>
    </lineage>
</organism>
<evidence type="ECO:0000313" key="4">
    <source>
        <dbReference type="Proteomes" id="UP000007879"/>
    </source>
</evidence>
<keyword evidence="2" id="KW-0732">Signal</keyword>
<dbReference type="KEGG" id="aqu:109581191"/>
<dbReference type="Proteomes" id="UP000007879">
    <property type="component" value="Unassembled WGS sequence"/>
</dbReference>
<feature type="signal peptide" evidence="2">
    <location>
        <begin position="1"/>
        <end position="17"/>
    </location>
</feature>
<evidence type="ECO:0000256" key="1">
    <source>
        <dbReference type="SAM" id="Phobius"/>
    </source>
</evidence>
<evidence type="ECO:0000313" key="3">
    <source>
        <dbReference type="EnsemblMetazoa" id="Aqu2.1.43635_001"/>
    </source>
</evidence>
<feature type="transmembrane region" description="Helical" evidence="1">
    <location>
        <begin position="475"/>
        <end position="495"/>
    </location>
</feature>
<evidence type="ECO:0000256" key="2">
    <source>
        <dbReference type="SAM" id="SignalP"/>
    </source>
</evidence>
<reference evidence="3" key="2">
    <citation type="submission" date="2017-05" db="UniProtKB">
        <authorList>
            <consortium name="EnsemblMetazoa"/>
        </authorList>
    </citation>
    <scope>IDENTIFICATION</scope>
</reference>
<feature type="chain" id="PRO_5012914382" description="Death domain-containing protein" evidence="2">
    <location>
        <begin position="18"/>
        <end position="524"/>
    </location>
</feature>
<feature type="transmembrane region" description="Helical" evidence="1">
    <location>
        <begin position="214"/>
        <end position="236"/>
    </location>
</feature>
<dbReference type="EnsemblMetazoa" id="XM_019995066.1">
    <property type="protein sequence ID" value="XP_019850625.1"/>
    <property type="gene ID" value="LOC109581191"/>
</dbReference>
<keyword evidence="1" id="KW-1133">Transmembrane helix</keyword>
<name>A0A1X7VUU3_AMPQE</name>
<reference evidence="4" key="1">
    <citation type="journal article" date="2010" name="Nature">
        <title>The Amphimedon queenslandica genome and the evolution of animal complexity.</title>
        <authorList>
            <person name="Srivastava M."/>
            <person name="Simakov O."/>
            <person name="Chapman J."/>
            <person name="Fahey B."/>
            <person name="Gauthier M.E."/>
            <person name="Mitros T."/>
            <person name="Richards G.S."/>
            <person name="Conaco C."/>
            <person name="Dacre M."/>
            <person name="Hellsten U."/>
            <person name="Larroux C."/>
            <person name="Putnam N.H."/>
            <person name="Stanke M."/>
            <person name="Adamska M."/>
            <person name="Darling A."/>
            <person name="Degnan S.M."/>
            <person name="Oakley T.H."/>
            <person name="Plachetzki D.C."/>
            <person name="Zhai Y."/>
            <person name="Adamski M."/>
            <person name="Calcino A."/>
            <person name="Cummins S.F."/>
            <person name="Goodstein D.M."/>
            <person name="Harris C."/>
            <person name="Jackson D.J."/>
            <person name="Leys S.P."/>
            <person name="Shu S."/>
            <person name="Woodcroft B.J."/>
            <person name="Vervoort M."/>
            <person name="Kosik K.S."/>
            <person name="Manning G."/>
            <person name="Degnan B.M."/>
            <person name="Rokhsar D.S."/>
        </authorList>
    </citation>
    <scope>NUCLEOTIDE SEQUENCE [LARGE SCALE GENOMIC DNA]</scope>
</reference>
<sequence length="524" mass="59629">MEVSLLHLAGCLTFVQAEKVAVQLKVDQRHISMFRHVYMEDSEMFAYKLLQKWWEACELESEFEARMELSSALKLCDLGGLARTVFGEEQDGEIELTKSHLMSVMKDYNHAQVEHVAIALGVRQNVIDSLYKMYHDDSQLFGYHILLHWKNSNELDASKQQEQLQLVLASTTTTTSTSFHCDDDDDIERDNSHSSTTGTSTRKGCCKLSSTCRWVLFLVILIGLFIISLTTIPILLTNPSFKDYSVLGQPGTTVLFSVSDFITGFNLKIDTEHDAWCTGKATALDCSEFKPTYTWYNVTRYTYIYMVKGSIFQFKLSSLRSSLSTSDSCFLWVFSDYGTYSTAVYGGFQGFNCNDPGDGNWCYDISNESNQDYVNYTITRTDFYNIACSPRDSCCAMDMLIYQGSYSFDSLNNVPHSSKDLSTADSAHITLRSQFDYTYEQKCILVSVTNDIEGTCSLENSVKLLISDQKRQKGLLLFPGLLIFSLFIFNLVYSFCFCYKICRTKFNSYTNRNYQLVTITSSEV</sequence>